<gene>
    <name evidence="2" type="ORF">NP596_19645</name>
</gene>
<sequence>STGTTTINPELQNNGLLDVQSGTVNLAKDFTNQGVVNVEQGATLTVSAASFVNGVDGVLQGEGILDPVFSNDLINSGTIYPGSDGIGSLTVAGDFMQTASGLLSMEIGGTDTLLDILNITGDATFGGTLKVERFGSFVPEVGDIFTLITFDGLGSGAFASLDASAFTGLGFETVYNVDNVQLKVISAAPVPVPAAMWLFMSGIFGVFFVGKRR</sequence>
<feature type="transmembrane region" description="Helical" evidence="1">
    <location>
        <begin position="190"/>
        <end position="210"/>
    </location>
</feature>
<name>A0ABT1U9Y6_9GAMM</name>
<evidence type="ECO:0000256" key="1">
    <source>
        <dbReference type="SAM" id="Phobius"/>
    </source>
</evidence>
<dbReference type="InterPro" id="IPR006315">
    <property type="entry name" value="OM_autotransptr_brl_dom"/>
</dbReference>
<dbReference type="InterPro" id="IPR011050">
    <property type="entry name" value="Pectin_lyase_fold/virulence"/>
</dbReference>
<accession>A0ABT1U9Y6</accession>
<protein>
    <submittedName>
        <fullName evidence="2">Autotransporter outer membrane beta-barrel domain-containing protein</fullName>
    </submittedName>
</protein>
<dbReference type="Proteomes" id="UP001524586">
    <property type="component" value="Unassembled WGS sequence"/>
</dbReference>
<dbReference type="EMBL" id="JANIBK010000203">
    <property type="protein sequence ID" value="MCQ8130680.1"/>
    <property type="molecule type" value="Genomic_DNA"/>
</dbReference>
<keyword evidence="1" id="KW-0472">Membrane</keyword>
<reference evidence="2 3" key="1">
    <citation type="submission" date="2022-07" db="EMBL/GenBank/DDBJ databases">
        <title>Methylomonas rivi sp. nov., Methylomonas rosea sp. nov., Methylomonas aureus sp. nov. and Methylomonas subterranea sp. nov., four novel methanotrophs isolated from a freshwater creek and the deep terrestrial subsurface.</title>
        <authorList>
            <person name="Abin C."/>
            <person name="Sankaranarayanan K."/>
            <person name="Garner C."/>
            <person name="Sindelar R."/>
            <person name="Kotary K."/>
            <person name="Garner R."/>
            <person name="Barclay S."/>
            <person name="Lawson P."/>
            <person name="Krumholz L."/>
        </authorList>
    </citation>
    <scope>NUCLEOTIDE SEQUENCE [LARGE SCALE GENOMIC DNA]</scope>
    <source>
        <strain evidence="2 3">WSC-6</strain>
    </source>
</reference>
<feature type="non-terminal residue" evidence="2">
    <location>
        <position position="1"/>
    </location>
</feature>
<evidence type="ECO:0000313" key="2">
    <source>
        <dbReference type="EMBL" id="MCQ8130680.1"/>
    </source>
</evidence>
<proteinExistence type="predicted"/>
<dbReference type="NCBIfam" id="TIGR01414">
    <property type="entry name" value="autotrans_barl"/>
    <property type="match status" value="1"/>
</dbReference>
<keyword evidence="1" id="KW-0812">Transmembrane</keyword>
<comment type="caution">
    <text evidence="2">The sequence shown here is derived from an EMBL/GenBank/DDBJ whole genome shotgun (WGS) entry which is preliminary data.</text>
</comment>
<dbReference type="RefSeq" id="WP_256617096.1">
    <property type="nucleotide sequence ID" value="NZ_JANIBK010000203.1"/>
</dbReference>
<evidence type="ECO:0000313" key="3">
    <source>
        <dbReference type="Proteomes" id="UP001524586"/>
    </source>
</evidence>
<keyword evidence="3" id="KW-1185">Reference proteome</keyword>
<organism evidence="2 3">
    <name type="scientific">Methylomonas rivi</name>
    <dbReference type="NCBI Taxonomy" id="2952226"/>
    <lineage>
        <taxon>Bacteria</taxon>
        <taxon>Pseudomonadati</taxon>
        <taxon>Pseudomonadota</taxon>
        <taxon>Gammaproteobacteria</taxon>
        <taxon>Methylococcales</taxon>
        <taxon>Methylococcaceae</taxon>
        <taxon>Methylomonas</taxon>
    </lineage>
</organism>
<keyword evidence="1" id="KW-1133">Transmembrane helix</keyword>
<dbReference type="SUPFAM" id="SSF51126">
    <property type="entry name" value="Pectin lyase-like"/>
    <property type="match status" value="1"/>
</dbReference>